<dbReference type="InterPro" id="IPR038371">
    <property type="entry name" value="Cu_polyphenol_OxRdtase_sf"/>
</dbReference>
<evidence type="ECO:0000256" key="3">
    <source>
        <dbReference type="ARBA" id="ARBA00022679"/>
    </source>
</evidence>
<evidence type="ECO:0000256" key="5">
    <source>
        <dbReference type="ARBA" id="ARBA00022801"/>
    </source>
</evidence>
<comment type="similarity">
    <text evidence="2 10">Belongs to the purine nucleoside phosphorylase YfiH/LACC1 family.</text>
</comment>
<dbReference type="CDD" id="cd16833">
    <property type="entry name" value="YfiH"/>
    <property type="match status" value="1"/>
</dbReference>
<comment type="catalytic activity">
    <reaction evidence="9">
        <text>S-methyl-5'-thioadenosine + phosphate = 5-(methylsulfanyl)-alpha-D-ribose 1-phosphate + adenine</text>
        <dbReference type="Rhea" id="RHEA:11852"/>
        <dbReference type="ChEBI" id="CHEBI:16708"/>
        <dbReference type="ChEBI" id="CHEBI:17509"/>
        <dbReference type="ChEBI" id="CHEBI:43474"/>
        <dbReference type="ChEBI" id="CHEBI:58533"/>
        <dbReference type="EC" id="2.4.2.28"/>
    </reaction>
    <physiologicalReaction direction="left-to-right" evidence="9">
        <dbReference type="Rhea" id="RHEA:11853"/>
    </physiologicalReaction>
</comment>
<dbReference type="GO" id="GO:0017061">
    <property type="term" value="F:S-methyl-5-thioadenosine phosphorylase activity"/>
    <property type="evidence" value="ECO:0007669"/>
    <property type="project" value="UniProtKB-EC"/>
</dbReference>
<evidence type="ECO:0000256" key="7">
    <source>
        <dbReference type="ARBA" id="ARBA00047989"/>
    </source>
</evidence>
<keyword evidence="3" id="KW-0808">Transferase</keyword>
<keyword evidence="4" id="KW-0479">Metal-binding</keyword>
<evidence type="ECO:0000256" key="1">
    <source>
        <dbReference type="ARBA" id="ARBA00000553"/>
    </source>
</evidence>
<dbReference type="Gene3D" id="3.60.140.10">
    <property type="entry name" value="CNF1/YfiH-like putative cysteine hydrolases"/>
    <property type="match status" value="1"/>
</dbReference>
<evidence type="ECO:0000256" key="6">
    <source>
        <dbReference type="ARBA" id="ARBA00022833"/>
    </source>
</evidence>
<name>A0A6M4MGV1_9ALTE</name>
<dbReference type="InterPro" id="IPR011324">
    <property type="entry name" value="Cytotoxic_necrot_fac-like_cat"/>
</dbReference>
<evidence type="ECO:0000256" key="9">
    <source>
        <dbReference type="ARBA" id="ARBA00049893"/>
    </source>
</evidence>
<dbReference type="PANTHER" id="PTHR30616:SF2">
    <property type="entry name" value="PURINE NUCLEOSIDE PHOSPHORYLASE LACC1"/>
    <property type="match status" value="1"/>
</dbReference>
<keyword evidence="6" id="KW-0862">Zinc</keyword>
<dbReference type="Pfam" id="PF02578">
    <property type="entry name" value="Cu-oxidase_4"/>
    <property type="match status" value="1"/>
</dbReference>
<accession>A0A6M4MGV1</accession>
<evidence type="ECO:0000256" key="2">
    <source>
        <dbReference type="ARBA" id="ARBA00007353"/>
    </source>
</evidence>
<dbReference type="SUPFAM" id="SSF64438">
    <property type="entry name" value="CNF1/YfiH-like putative cysteine hydrolases"/>
    <property type="match status" value="1"/>
</dbReference>
<comment type="catalytic activity">
    <reaction evidence="7">
        <text>adenosine + H2O + H(+) = inosine + NH4(+)</text>
        <dbReference type="Rhea" id="RHEA:24408"/>
        <dbReference type="ChEBI" id="CHEBI:15377"/>
        <dbReference type="ChEBI" id="CHEBI:15378"/>
        <dbReference type="ChEBI" id="CHEBI:16335"/>
        <dbReference type="ChEBI" id="CHEBI:17596"/>
        <dbReference type="ChEBI" id="CHEBI:28938"/>
        <dbReference type="EC" id="3.5.4.4"/>
    </reaction>
    <physiologicalReaction direction="left-to-right" evidence="7">
        <dbReference type="Rhea" id="RHEA:24409"/>
    </physiologicalReaction>
</comment>
<dbReference type="RefSeq" id="WP_075610315.1">
    <property type="nucleotide sequence ID" value="NZ_CP052766.1"/>
</dbReference>
<keyword evidence="12" id="KW-1185">Reference proteome</keyword>
<dbReference type="PANTHER" id="PTHR30616">
    <property type="entry name" value="UNCHARACTERIZED PROTEIN YFIH"/>
    <property type="match status" value="1"/>
</dbReference>
<gene>
    <name evidence="11" type="primary">pgeF</name>
    <name evidence="11" type="ORF">CA267_015890</name>
</gene>
<comment type="catalytic activity">
    <reaction evidence="1">
        <text>inosine + phosphate = alpha-D-ribose 1-phosphate + hypoxanthine</text>
        <dbReference type="Rhea" id="RHEA:27646"/>
        <dbReference type="ChEBI" id="CHEBI:17368"/>
        <dbReference type="ChEBI" id="CHEBI:17596"/>
        <dbReference type="ChEBI" id="CHEBI:43474"/>
        <dbReference type="ChEBI" id="CHEBI:57720"/>
        <dbReference type="EC" id="2.4.2.1"/>
    </reaction>
    <physiologicalReaction direction="left-to-right" evidence="1">
        <dbReference type="Rhea" id="RHEA:27647"/>
    </physiologicalReaction>
</comment>
<reference evidence="12" key="1">
    <citation type="submission" date="2014-12" db="EMBL/GenBank/DDBJ databases">
        <title>Complete genome sequence of a multi-drug resistant Klebsiella pneumoniae.</title>
        <authorList>
            <person name="Hua X."/>
            <person name="Chen Q."/>
            <person name="Li X."/>
            <person name="Feng Y."/>
            <person name="Ruan Z."/>
            <person name="Yu Y."/>
        </authorList>
    </citation>
    <scope>NUCLEOTIDE SEQUENCE [LARGE SCALE GENOMIC DNA]</scope>
    <source>
        <strain evidence="12">5.12</strain>
    </source>
</reference>
<organism evidence="11 12">
    <name type="scientific">Alteromonas pelagimontana</name>
    <dbReference type="NCBI Taxonomy" id="1858656"/>
    <lineage>
        <taxon>Bacteria</taxon>
        <taxon>Pseudomonadati</taxon>
        <taxon>Pseudomonadota</taxon>
        <taxon>Gammaproteobacteria</taxon>
        <taxon>Alteromonadales</taxon>
        <taxon>Alteromonadaceae</taxon>
        <taxon>Alteromonas/Salinimonas group</taxon>
        <taxon>Alteromonas</taxon>
    </lineage>
</organism>
<dbReference type="Proteomes" id="UP000219285">
    <property type="component" value="Chromosome"/>
</dbReference>
<dbReference type="NCBIfam" id="TIGR00726">
    <property type="entry name" value="peptidoglycan editing factor PgeF"/>
    <property type="match status" value="1"/>
</dbReference>
<dbReference type="AlphaFoldDB" id="A0A6M4MGV1"/>
<evidence type="ECO:0000313" key="12">
    <source>
        <dbReference type="Proteomes" id="UP000219285"/>
    </source>
</evidence>
<evidence type="ECO:0000256" key="4">
    <source>
        <dbReference type="ARBA" id="ARBA00022723"/>
    </source>
</evidence>
<dbReference type="KEGG" id="apel:CA267_015890"/>
<dbReference type="GO" id="GO:0005507">
    <property type="term" value="F:copper ion binding"/>
    <property type="evidence" value="ECO:0007669"/>
    <property type="project" value="TreeGrafter"/>
</dbReference>
<dbReference type="GO" id="GO:0016787">
    <property type="term" value="F:hydrolase activity"/>
    <property type="evidence" value="ECO:0007669"/>
    <property type="project" value="UniProtKB-KW"/>
</dbReference>
<keyword evidence="5" id="KW-0378">Hydrolase</keyword>
<evidence type="ECO:0000256" key="10">
    <source>
        <dbReference type="RuleBase" id="RU361274"/>
    </source>
</evidence>
<comment type="catalytic activity">
    <reaction evidence="8">
        <text>adenosine + phosphate = alpha-D-ribose 1-phosphate + adenine</text>
        <dbReference type="Rhea" id="RHEA:27642"/>
        <dbReference type="ChEBI" id="CHEBI:16335"/>
        <dbReference type="ChEBI" id="CHEBI:16708"/>
        <dbReference type="ChEBI" id="CHEBI:43474"/>
        <dbReference type="ChEBI" id="CHEBI:57720"/>
        <dbReference type="EC" id="2.4.2.1"/>
    </reaction>
    <physiologicalReaction direction="left-to-right" evidence="8">
        <dbReference type="Rhea" id="RHEA:27643"/>
    </physiologicalReaction>
</comment>
<evidence type="ECO:0000313" key="11">
    <source>
        <dbReference type="EMBL" id="QJR82128.1"/>
    </source>
</evidence>
<protein>
    <recommendedName>
        <fullName evidence="10">Purine nucleoside phosphorylase</fullName>
    </recommendedName>
</protein>
<evidence type="ECO:0000256" key="8">
    <source>
        <dbReference type="ARBA" id="ARBA00048968"/>
    </source>
</evidence>
<reference evidence="11 12" key="2">
    <citation type="submission" date="2020-04" db="EMBL/GenBank/DDBJ databases">
        <title>Complete genome sequence of Alteromonas pelagimontana 5.12T.</title>
        <authorList>
            <person name="Sinha R.K."/>
            <person name="Krishnan K.P."/>
            <person name="Kurian J.P."/>
        </authorList>
    </citation>
    <scope>NUCLEOTIDE SEQUENCE [LARGE SCALE GENOMIC DNA]</scope>
    <source>
        <strain evidence="11 12">5.12</strain>
    </source>
</reference>
<dbReference type="OrthoDB" id="4279at2"/>
<proteinExistence type="inferred from homology"/>
<dbReference type="EMBL" id="CP052766">
    <property type="protein sequence ID" value="QJR82128.1"/>
    <property type="molecule type" value="Genomic_DNA"/>
</dbReference>
<dbReference type="InterPro" id="IPR003730">
    <property type="entry name" value="Cu_polyphenol_OxRdtase"/>
</dbReference>
<sequence length="244" mass="26799">MLSLIRPHWPAPKHIVAYTTTRQGGVSTGKYSGLNVGLHVGDVPEHVISNRALLPDSEKIWWLEQVHGNQCVRLPQLRKEGTFAADASVTQAQDVFCAVMTADCVPLLLCDQNGQEVAAIHAGWQGLVNGIIENTIAEMRTAPEQMMAWVGPAISQRHYQVGHETAERFSRWPGFQTNADEDGRCYLDLPAVAESILSTLGIGWIGRSELCTYSDSTRFYSHRFAQHAGRSATGRMVSVIGITS</sequence>